<proteinExistence type="predicted"/>
<protein>
    <submittedName>
        <fullName evidence="2">Uncharacterized protein</fullName>
    </submittedName>
</protein>
<evidence type="ECO:0000313" key="3">
    <source>
        <dbReference type="Proteomes" id="UP000019365"/>
    </source>
</evidence>
<reference evidence="2 3" key="1">
    <citation type="journal article" date="2014" name="PLoS ONE">
        <title>Rumen cellulosomics: divergent fiber-degrading strategies revealed by comparative genome-wide analysis of six ruminococcal strains.</title>
        <authorList>
            <person name="Dassa B."/>
            <person name="Borovok I."/>
            <person name="Ruimy-Israeli V."/>
            <person name="Lamed R."/>
            <person name="Flint H.J."/>
            <person name="Duncan S.H."/>
            <person name="Henrissat B."/>
            <person name="Coutinho P."/>
            <person name="Morrison M."/>
            <person name="Mosoni P."/>
            <person name="Yeoman C.J."/>
            <person name="White B.A."/>
            <person name="Bayer E.A."/>
        </authorList>
    </citation>
    <scope>NUCLEOTIDE SEQUENCE [LARGE SCALE GENOMIC DNA]</scope>
    <source>
        <strain evidence="2 3">007c</strain>
    </source>
</reference>
<evidence type="ECO:0000256" key="1">
    <source>
        <dbReference type="SAM" id="Phobius"/>
    </source>
</evidence>
<evidence type="ECO:0000313" key="2">
    <source>
        <dbReference type="EMBL" id="EWM54940.1"/>
    </source>
</evidence>
<accession>W7V1S3</accession>
<keyword evidence="3" id="KW-1185">Reference proteome</keyword>
<dbReference type="AlphaFoldDB" id="W7V1S3"/>
<gene>
    <name evidence="2" type="ORF">RF007C_11415</name>
</gene>
<feature type="transmembrane region" description="Helical" evidence="1">
    <location>
        <begin position="28"/>
        <end position="49"/>
    </location>
</feature>
<keyword evidence="1" id="KW-0472">Membrane</keyword>
<keyword evidence="1" id="KW-1133">Transmembrane helix</keyword>
<organism evidence="2 3">
    <name type="scientific">Ruminococcus flavefaciens 007c</name>
    <dbReference type="NCBI Taxonomy" id="1341157"/>
    <lineage>
        <taxon>Bacteria</taxon>
        <taxon>Bacillati</taxon>
        <taxon>Bacillota</taxon>
        <taxon>Clostridia</taxon>
        <taxon>Eubacteriales</taxon>
        <taxon>Oscillospiraceae</taxon>
        <taxon>Ruminococcus</taxon>
    </lineage>
</organism>
<name>W7V1S3_RUMFL</name>
<dbReference type="PATRIC" id="fig|1341157.4.peg.561"/>
<sequence length="90" mass="10097">METGKNPGKIFPKGNDLMKKLTSKIVRILFIVSSICIFPVSGVMLYEIFSGVSGAHQRNNTVDVVFWSTLAVYYLCAWYMSSKKKAKIAE</sequence>
<keyword evidence="1" id="KW-0812">Transmembrane</keyword>
<feature type="transmembrane region" description="Helical" evidence="1">
    <location>
        <begin position="64"/>
        <end position="81"/>
    </location>
</feature>
<dbReference type="EMBL" id="ATAX01000008">
    <property type="protein sequence ID" value="EWM54940.1"/>
    <property type="molecule type" value="Genomic_DNA"/>
</dbReference>
<dbReference type="Proteomes" id="UP000019365">
    <property type="component" value="Unassembled WGS sequence"/>
</dbReference>
<comment type="caution">
    <text evidence="2">The sequence shown here is derived from an EMBL/GenBank/DDBJ whole genome shotgun (WGS) entry which is preliminary data.</text>
</comment>